<evidence type="ECO:0000313" key="1">
    <source>
        <dbReference type="EMBL" id="QKX59702.1"/>
    </source>
</evidence>
<dbReference type="AlphaFoldDB" id="A0A7H8R025"/>
<organism evidence="1 2">
    <name type="scientific">Talaromyces rugulosus</name>
    <name type="common">Penicillium rugulosum</name>
    <dbReference type="NCBI Taxonomy" id="121627"/>
    <lineage>
        <taxon>Eukaryota</taxon>
        <taxon>Fungi</taxon>
        <taxon>Dikarya</taxon>
        <taxon>Ascomycota</taxon>
        <taxon>Pezizomycotina</taxon>
        <taxon>Eurotiomycetes</taxon>
        <taxon>Eurotiomycetidae</taxon>
        <taxon>Eurotiales</taxon>
        <taxon>Trichocomaceae</taxon>
        <taxon>Talaromyces</taxon>
        <taxon>Talaromyces sect. Islandici</taxon>
    </lineage>
</organism>
<sequence length="151" mass="17243">MSSTIVEYLTTKRPGSGILDQPYTSLYNVTATDPAWDVWRSIRGPLYQLIASVLDRNCRFIALDMMKHIGQDPHLADTTLVVLFPSAATAEHWLALEIAITNLVQEKAEDYGYHEPIRVLFHYSDKPLETLYRAKRFLDETIGIAYDPAWL</sequence>
<dbReference type="RefSeq" id="XP_035345879.1">
    <property type="nucleotide sequence ID" value="XM_035489986.1"/>
</dbReference>
<dbReference type="OrthoDB" id="10368905at2759"/>
<keyword evidence="2" id="KW-1185">Reference proteome</keyword>
<dbReference type="EMBL" id="CP055901">
    <property type="protein sequence ID" value="QKX59702.1"/>
    <property type="molecule type" value="Genomic_DNA"/>
</dbReference>
<gene>
    <name evidence="1" type="ORF">TRUGW13939_06842</name>
</gene>
<protein>
    <submittedName>
        <fullName evidence="1">Uncharacterized protein</fullName>
    </submittedName>
</protein>
<name>A0A7H8R025_TALRU</name>
<proteinExistence type="predicted"/>
<reference evidence="2" key="1">
    <citation type="submission" date="2020-06" db="EMBL/GenBank/DDBJ databases">
        <title>A chromosome-scale genome assembly of Talaromyces rugulosus W13939.</title>
        <authorList>
            <person name="Wang B."/>
            <person name="Guo L."/>
            <person name="Ye K."/>
            <person name="Wang L."/>
        </authorList>
    </citation>
    <scope>NUCLEOTIDE SEQUENCE [LARGE SCALE GENOMIC DNA]</scope>
    <source>
        <strain evidence="2">W13939</strain>
    </source>
</reference>
<dbReference type="KEGG" id="trg:TRUGW13939_06842"/>
<dbReference type="Proteomes" id="UP000509510">
    <property type="component" value="Chromosome IV"/>
</dbReference>
<evidence type="ECO:0000313" key="2">
    <source>
        <dbReference type="Proteomes" id="UP000509510"/>
    </source>
</evidence>
<dbReference type="GeneID" id="55994335"/>
<accession>A0A7H8R025</accession>